<feature type="region of interest" description="Disordered" evidence="1">
    <location>
        <begin position="171"/>
        <end position="233"/>
    </location>
</feature>
<feature type="compositionally biased region" description="Polar residues" evidence="1">
    <location>
        <begin position="596"/>
        <end position="607"/>
    </location>
</feature>
<feature type="compositionally biased region" description="Pro residues" evidence="1">
    <location>
        <begin position="742"/>
        <end position="751"/>
    </location>
</feature>
<feature type="compositionally biased region" description="Basic and acidic residues" evidence="1">
    <location>
        <begin position="848"/>
        <end position="862"/>
    </location>
</feature>
<feature type="compositionally biased region" description="Polar residues" evidence="1">
    <location>
        <begin position="1222"/>
        <end position="1231"/>
    </location>
</feature>
<feature type="compositionally biased region" description="Low complexity" evidence="1">
    <location>
        <begin position="171"/>
        <end position="182"/>
    </location>
</feature>
<feature type="compositionally biased region" description="Low complexity" evidence="1">
    <location>
        <begin position="836"/>
        <end position="845"/>
    </location>
</feature>
<feature type="compositionally biased region" description="Polar residues" evidence="1">
    <location>
        <begin position="102"/>
        <end position="112"/>
    </location>
</feature>
<feature type="compositionally biased region" description="Pro residues" evidence="1">
    <location>
        <begin position="618"/>
        <end position="632"/>
    </location>
</feature>
<feature type="compositionally biased region" description="Basic residues" evidence="1">
    <location>
        <begin position="941"/>
        <end position="968"/>
    </location>
</feature>
<sequence>MAYFRSRRNSAAGPSIQNHHNDHLSPSTAEEMRGFTPERKSSKNSGGGGSFWSRKSLKRSSTTQSTSPVVQPPPPTLPSDAQYGPEFGVDEDGLQVPFGSISKLSHSRSLNPESIHGTPMSNDPLAELPQPGFKVKYHLHNPLGPRWYKNYHLIPPAEKQPSARPPTFFSTSFPPISTSSTPDNIHESGAASKRASVSPQATPASSQTRIGDGIKPRSRKTSQTAPDNVDLMDVTDPWGSTWHHDSPYDILAPVSTKLELDSRTTGKLASAPPTPIDRIYLSDSVAPESLPKRMSVAPPVTHPFPSQPQLTPKKEKRSSFVGRIAKKFSLFRRSEDFLASKSREYSWLHVNPEDHASMKRQSFDHASSHPPSERVGPPKRVAPPSMAQEPQPSPPPEKDDPPTLPPPSPPFSYVSFEAPFSIGKLTVANPDFDPDTGSPIQKPPQLQRDFSVSNSLSPPPSIPREPSPPPGMLTVQNPTLERTSSHYDKPLPIPAPSTAGSTLGLSTPTAAAEKHLDQEHADPISLSRRATVLSATSQKTATPTAPQLPRTTAASVADSDSDSDTDSSDSDSDSSSDSDEGKGTSDVSTKPVPPDSTVNAGTSTISAAPTLPAKDKPPAMPTPAPTPPPPTPAAATAILTPSRSKSPAHAPETLPLLRVGSHVSPANNRLSKVPPEGAALGLPVASVISGVTAGVFVPLSPEEVTSQDRINSYLSYTDSPCSATSVLANPPTPFHSALPIDMDPPAPPPLPAKGAREPSKEKESKKQSPSSTPQTDSRPETFKPARNHSPENQEATVGAGQQWERVNGDARVATKTRSSRDDDRHRRESSYRKDSSQPATSSSSSRQHTQDEQHQRGSERHSKMPQQPNVSSIPMPKMPSTSMTRRLPGNTKRVHRRHRRETTRPRGGGPSYARSGNERKRRRRHAPRRGDDGKSGEDRRKRGGMKKSRGNGKGRGRGKKERARRRREREKEEQREREKEREREARRQQRELERERERERERLERERQEWERMERERERERQQRELELQLQIQRHLEMEERERERQRLKELEKERERERERIRELERDRERERERVRELEREKERLKQVDKEREMERHRLLESEREKERLRELERERARELERERERLRQFELEREKERLRQVELEREKEKEREKERKRKERRKAEKSKRASRRSEDDRRDKSKSVYHTPDQSRTESYYANATHSIYLGADSEGRVERKPSTAATRPTSELPSAADMNALRAKDAWDMERMWRARSMYGAEMSGNAVQSIPTQSVLSFSDNLSSQGASYGSSYTAFSLQAPFQGHPGSSMYHSMPTKPPPIMYGSPASIPSLPDSTLYDPYDHNNIGNIAPPPPPRQHRSSHHGPSPPILSRSPLTKNPLPEPPRESTYQPAPLPPVKPATAMVRTSDYWAKYAGVTTNA</sequence>
<dbReference type="Proteomes" id="UP000298030">
    <property type="component" value="Unassembled WGS sequence"/>
</dbReference>
<gene>
    <name evidence="2" type="ORF">FA13DRAFT_1770016</name>
</gene>
<evidence type="ECO:0000256" key="1">
    <source>
        <dbReference type="SAM" id="MobiDB-lite"/>
    </source>
</evidence>
<organism evidence="2 3">
    <name type="scientific">Coprinellus micaceus</name>
    <name type="common">Glistening ink-cap mushroom</name>
    <name type="synonym">Coprinus micaceus</name>
    <dbReference type="NCBI Taxonomy" id="71717"/>
    <lineage>
        <taxon>Eukaryota</taxon>
        <taxon>Fungi</taxon>
        <taxon>Dikarya</taxon>
        <taxon>Basidiomycota</taxon>
        <taxon>Agaricomycotina</taxon>
        <taxon>Agaricomycetes</taxon>
        <taxon>Agaricomycetidae</taxon>
        <taxon>Agaricales</taxon>
        <taxon>Agaricineae</taxon>
        <taxon>Psathyrellaceae</taxon>
        <taxon>Coprinellus</taxon>
    </lineage>
</organism>
<evidence type="ECO:0000313" key="3">
    <source>
        <dbReference type="Proteomes" id="UP000298030"/>
    </source>
</evidence>
<feature type="compositionally biased region" description="Basic and acidic residues" evidence="1">
    <location>
        <begin position="30"/>
        <end position="41"/>
    </location>
</feature>
<feature type="region of interest" description="Disordered" evidence="1">
    <location>
        <begin position="290"/>
        <end position="318"/>
    </location>
</feature>
<feature type="compositionally biased region" description="Polar residues" evidence="1">
    <location>
        <begin position="533"/>
        <end position="554"/>
    </location>
</feature>
<feature type="compositionally biased region" description="Basic residues" evidence="1">
    <location>
        <begin position="892"/>
        <end position="901"/>
    </location>
</feature>
<feature type="compositionally biased region" description="Polar residues" evidence="1">
    <location>
        <begin position="498"/>
        <end position="509"/>
    </location>
</feature>
<feature type="compositionally biased region" description="Basic and acidic residues" evidence="1">
    <location>
        <begin position="818"/>
        <end position="835"/>
    </location>
</feature>
<proteinExistence type="predicted"/>
<feature type="compositionally biased region" description="Basic residues" evidence="1">
    <location>
        <begin position="1156"/>
        <end position="1172"/>
    </location>
</feature>
<feature type="region of interest" description="Disordered" evidence="1">
    <location>
        <begin position="356"/>
        <end position="654"/>
    </location>
</feature>
<dbReference type="OrthoDB" id="3231532at2759"/>
<feature type="compositionally biased region" description="Basic and acidic residues" evidence="1">
    <location>
        <begin position="754"/>
        <end position="766"/>
    </location>
</feature>
<feature type="compositionally biased region" description="Pro residues" evidence="1">
    <location>
        <begin position="457"/>
        <end position="471"/>
    </location>
</feature>
<protein>
    <submittedName>
        <fullName evidence="2">Uncharacterized protein</fullName>
    </submittedName>
</protein>
<feature type="compositionally biased region" description="Basic and acidic residues" evidence="1">
    <location>
        <begin position="928"/>
        <end position="940"/>
    </location>
</feature>
<keyword evidence="3" id="KW-1185">Reference proteome</keyword>
<dbReference type="STRING" id="71717.A0A4Y7TXN0"/>
<feature type="compositionally biased region" description="Basic and acidic residues" evidence="1">
    <location>
        <begin position="512"/>
        <end position="522"/>
    </location>
</feature>
<feature type="compositionally biased region" description="Basic and acidic residues" evidence="1">
    <location>
        <begin position="777"/>
        <end position="791"/>
    </location>
</feature>
<feature type="region of interest" description="Disordered" evidence="1">
    <location>
        <begin position="1144"/>
        <end position="1235"/>
    </location>
</feature>
<feature type="compositionally biased region" description="Basic and acidic residues" evidence="1">
    <location>
        <begin position="1144"/>
        <end position="1155"/>
    </location>
</feature>
<feature type="region of interest" description="Disordered" evidence="1">
    <location>
        <begin position="1333"/>
        <end position="1400"/>
    </location>
</feature>
<dbReference type="EMBL" id="QPFP01000002">
    <property type="protein sequence ID" value="TEB38927.1"/>
    <property type="molecule type" value="Genomic_DNA"/>
</dbReference>
<comment type="caution">
    <text evidence="2">The sequence shown here is derived from an EMBL/GenBank/DDBJ whole genome shotgun (WGS) entry which is preliminary data.</text>
</comment>
<feature type="compositionally biased region" description="Low complexity" evidence="1">
    <location>
        <begin position="60"/>
        <end position="69"/>
    </location>
</feature>
<feature type="compositionally biased region" description="Basic and acidic residues" evidence="1">
    <location>
        <begin position="356"/>
        <end position="367"/>
    </location>
</feature>
<feature type="compositionally biased region" description="Polar residues" evidence="1">
    <location>
        <begin position="195"/>
        <end position="209"/>
    </location>
</feature>
<feature type="region of interest" description="Disordered" evidence="1">
    <location>
        <begin position="1038"/>
        <end position="1098"/>
    </location>
</feature>
<reference evidence="2 3" key="1">
    <citation type="journal article" date="2019" name="Nat. Ecol. Evol.">
        <title>Megaphylogeny resolves global patterns of mushroom evolution.</title>
        <authorList>
            <person name="Varga T."/>
            <person name="Krizsan K."/>
            <person name="Foldi C."/>
            <person name="Dima B."/>
            <person name="Sanchez-Garcia M."/>
            <person name="Sanchez-Ramirez S."/>
            <person name="Szollosi G.J."/>
            <person name="Szarkandi J.G."/>
            <person name="Papp V."/>
            <person name="Albert L."/>
            <person name="Andreopoulos W."/>
            <person name="Angelini C."/>
            <person name="Antonin V."/>
            <person name="Barry K.W."/>
            <person name="Bougher N.L."/>
            <person name="Buchanan P."/>
            <person name="Buyck B."/>
            <person name="Bense V."/>
            <person name="Catcheside P."/>
            <person name="Chovatia M."/>
            <person name="Cooper J."/>
            <person name="Damon W."/>
            <person name="Desjardin D."/>
            <person name="Finy P."/>
            <person name="Geml J."/>
            <person name="Haridas S."/>
            <person name="Hughes K."/>
            <person name="Justo A."/>
            <person name="Karasinski D."/>
            <person name="Kautmanova I."/>
            <person name="Kiss B."/>
            <person name="Kocsube S."/>
            <person name="Kotiranta H."/>
            <person name="LaButti K.M."/>
            <person name="Lechner B.E."/>
            <person name="Liimatainen K."/>
            <person name="Lipzen A."/>
            <person name="Lukacs Z."/>
            <person name="Mihaltcheva S."/>
            <person name="Morgado L.N."/>
            <person name="Niskanen T."/>
            <person name="Noordeloos M.E."/>
            <person name="Ohm R.A."/>
            <person name="Ortiz-Santana B."/>
            <person name="Ovrebo C."/>
            <person name="Racz N."/>
            <person name="Riley R."/>
            <person name="Savchenko A."/>
            <person name="Shiryaev A."/>
            <person name="Soop K."/>
            <person name="Spirin V."/>
            <person name="Szebenyi C."/>
            <person name="Tomsovsky M."/>
            <person name="Tulloss R.E."/>
            <person name="Uehling J."/>
            <person name="Grigoriev I.V."/>
            <person name="Vagvolgyi C."/>
            <person name="Papp T."/>
            <person name="Martin F.M."/>
            <person name="Miettinen O."/>
            <person name="Hibbett D.S."/>
            <person name="Nagy L.G."/>
        </authorList>
    </citation>
    <scope>NUCLEOTIDE SEQUENCE [LARGE SCALE GENOMIC DNA]</scope>
    <source>
        <strain evidence="2 3">FP101781</strain>
    </source>
</reference>
<feature type="region of interest" description="Disordered" evidence="1">
    <location>
        <begin position="1"/>
        <end position="127"/>
    </location>
</feature>
<feature type="compositionally biased region" description="Basic and acidic residues" evidence="1">
    <location>
        <begin position="969"/>
        <end position="1022"/>
    </location>
</feature>
<accession>A0A4Y7TXN0</accession>
<feature type="region of interest" description="Disordered" evidence="1">
    <location>
        <begin position="727"/>
        <end position="1022"/>
    </location>
</feature>
<feature type="compositionally biased region" description="Basic and acidic residues" evidence="1">
    <location>
        <begin position="1173"/>
        <end position="1184"/>
    </location>
</feature>
<feature type="compositionally biased region" description="Acidic residues" evidence="1">
    <location>
        <begin position="559"/>
        <end position="578"/>
    </location>
</feature>
<feature type="region of interest" description="Disordered" evidence="1">
    <location>
        <begin position="1104"/>
        <end position="1123"/>
    </location>
</feature>
<evidence type="ECO:0000313" key="2">
    <source>
        <dbReference type="EMBL" id="TEB38927.1"/>
    </source>
</evidence>
<name>A0A4Y7TXN0_COPMI</name>
<feature type="compositionally biased region" description="Polar residues" evidence="1">
    <location>
        <begin position="1190"/>
        <end position="1204"/>
    </location>
</feature>